<dbReference type="Gene3D" id="1.10.287.130">
    <property type="match status" value="1"/>
</dbReference>
<dbReference type="AlphaFoldDB" id="A0A3N0ARP5"/>
<name>A0A3N0ARP5_9ACTN</name>
<dbReference type="GO" id="GO:0000155">
    <property type="term" value="F:phosphorelay sensor kinase activity"/>
    <property type="evidence" value="ECO:0007669"/>
    <property type="project" value="InterPro"/>
</dbReference>
<dbReference type="PANTHER" id="PTHR45436:SF5">
    <property type="entry name" value="SENSOR HISTIDINE KINASE TRCS"/>
    <property type="match status" value="1"/>
</dbReference>
<dbReference type="Gene3D" id="3.30.565.10">
    <property type="entry name" value="Histidine kinase-like ATPase, C-terminal domain"/>
    <property type="match status" value="1"/>
</dbReference>
<dbReference type="CDD" id="cd00075">
    <property type="entry name" value="HATPase"/>
    <property type="match status" value="1"/>
</dbReference>
<accession>A0A3N0ARP5</accession>
<evidence type="ECO:0000256" key="11">
    <source>
        <dbReference type="SAM" id="Phobius"/>
    </source>
</evidence>
<dbReference type="InterPro" id="IPR005467">
    <property type="entry name" value="His_kinase_dom"/>
</dbReference>
<dbReference type="Pfam" id="PF00512">
    <property type="entry name" value="HisKA"/>
    <property type="match status" value="1"/>
</dbReference>
<dbReference type="GO" id="GO:0005886">
    <property type="term" value="C:plasma membrane"/>
    <property type="evidence" value="ECO:0007669"/>
    <property type="project" value="UniProtKB-SubCell"/>
</dbReference>
<evidence type="ECO:0000256" key="10">
    <source>
        <dbReference type="ARBA" id="ARBA00023136"/>
    </source>
</evidence>
<dbReference type="PRINTS" id="PR00344">
    <property type="entry name" value="BCTRLSENSOR"/>
</dbReference>
<dbReference type="InterPro" id="IPR004358">
    <property type="entry name" value="Sig_transdc_His_kin-like_C"/>
</dbReference>
<evidence type="ECO:0000256" key="9">
    <source>
        <dbReference type="ARBA" id="ARBA00023012"/>
    </source>
</evidence>
<dbReference type="InterPro" id="IPR003661">
    <property type="entry name" value="HisK_dim/P_dom"/>
</dbReference>
<evidence type="ECO:0000256" key="4">
    <source>
        <dbReference type="ARBA" id="ARBA00022553"/>
    </source>
</evidence>
<dbReference type="OrthoDB" id="9813151at2"/>
<dbReference type="EC" id="2.7.13.3" evidence="3"/>
<evidence type="ECO:0000256" key="8">
    <source>
        <dbReference type="ARBA" id="ARBA00022989"/>
    </source>
</evidence>
<dbReference type="SUPFAM" id="SSF55874">
    <property type="entry name" value="ATPase domain of HSP90 chaperone/DNA topoisomerase II/histidine kinase"/>
    <property type="match status" value="1"/>
</dbReference>
<evidence type="ECO:0000313" key="15">
    <source>
        <dbReference type="Proteomes" id="UP000269591"/>
    </source>
</evidence>
<keyword evidence="5" id="KW-0808">Transferase</keyword>
<evidence type="ECO:0000313" key="14">
    <source>
        <dbReference type="EMBL" id="RNL37561.1"/>
    </source>
</evidence>
<comment type="subcellular location">
    <subcellularLocation>
        <location evidence="2">Cell membrane</location>
    </subcellularLocation>
</comment>
<feature type="domain" description="Histidine kinase" evidence="12">
    <location>
        <begin position="129"/>
        <end position="342"/>
    </location>
</feature>
<dbReference type="PROSITE" id="PS50109">
    <property type="entry name" value="HIS_KIN"/>
    <property type="match status" value="1"/>
</dbReference>
<keyword evidence="4" id="KW-0597">Phosphoprotein</keyword>
<feature type="transmembrane region" description="Helical" evidence="11">
    <location>
        <begin position="12"/>
        <end position="35"/>
    </location>
</feature>
<feature type="transmembrane region" description="Helical" evidence="11">
    <location>
        <begin position="47"/>
        <end position="66"/>
    </location>
</feature>
<dbReference type="SMART" id="SM00304">
    <property type="entry name" value="HAMP"/>
    <property type="match status" value="1"/>
</dbReference>
<dbReference type="InterPro" id="IPR050428">
    <property type="entry name" value="TCS_sensor_his_kinase"/>
</dbReference>
<evidence type="ECO:0000256" key="7">
    <source>
        <dbReference type="ARBA" id="ARBA00022777"/>
    </source>
</evidence>
<dbReference type="CDD" id="cd00082">
    <property type="entry name" value="HisKA"/>
    <property type="match status" value="1"/>
</dbReference>
<dbReference type="InterPro" id="IPR036890">
    <property type="entry name" value="HATPase_C_sf"/>
</dbReference>
<keyword evidence="6 11" id="KW-0812">Transmembrane</keyword>
<comment type="catalytic activity">
    <reaction evidence="1">
        <text>ATP + protein L-histidine = ADP + protein N-phospho-L-histidine.</text>
        <dbReference type="EC" id="2.7.13.3"/>
    </reaction>
</comment>
<gene>
    <name evidence="14" type="ORF">DMP06_10785</name>
</gene>
<evidence type="ECO:0000256" key="2">
    <source>
        <dbReference type="ARBA" id="ARBA00004236"/>
    </source>
</evidence>
<evidence type="ECO:0000259" key="12">
    <source>
        <dbReference type="PROSITE" id="PS50109"/>
    </source>
</evidence>
<dbReference type="InterPro" id="IPR003594">
    <property type="entry name" value="HATPase_dom"/>
</dbReference>
<evidence type="ECO:0000256" key="3">
    <source>
        <dbReference type="ARBA" id="ARBA00012438"/>
    </source>
</evidence>
<dbReference type="Gene3D" id="6.10.340.10">
    <property type="match status" value="1"/>
</dbReference>
<dbReference type="Proteomes" id="UP000269591">
    <property type="component" value="Unassembled WGS sequence"/>
</dbReference>
<dbReference type="InterPro" id="IPR036097">
    <property type="entry name" value="HisK_dim/P_sf"/>
</dbReference>
<dbReference type="Pfam" id="PF00672">
    <property type="entry name" value="HAMP"/>
    <property type="match status" value="1"/>
</dbReference>
<dbReference type="Pfam" id="PF02518">
    <property type="entry name" value="HATPase_c"/>
    <property type="match status" value="1"/>
</dbReference>
<dbReference type="PROSITE" id="PS50885">
    <property type="entry name" value="HAMP"/>
    <property type="match status" value="1"/>
</dbReference>
<dbReference type="RefSeq" id="WP_123209731.1">
    <property type="nucleotide sequence ID" value="NZ_JBHTHO010000030.1"/>
</dbReference>
<dbReference type="SUPFAM" id="SSF47384">
    <property type="entry name" value="Homodimeric domain of signal transducing histidine kinase"/>
    <property type="match status" value="1"/>
</dbReference>
<sequence length="347" mass="37980">MGKGTLRMSVAMSLSLFAIMLVVMMAATFASIQLVKSGIVERGHMNPIWIPAIASVIVGTGLGCWMSRLIIAPIQEISEAAKQIADGNFEVSLRSSSRVREVRELAQNFTAMARELSQIQMLRNDFVGNVSHEFKTPLAAIEGYAVLLQSKTLSDERRAACTAKIIHSVKRLSALTGNILMLSRLDNGQMDERMVFFSLDEQIRQAILALEDRWAPKGIDLDIRLDEVTLYGHEELLAQVWQNLVGNAAKFVGEGGRIGVTLYCEGQRAVVRVTDDGPGMSEEVRKRVFERFYQGESSHTSEGNGLGLALVKRIVELHSGSVSVKSAPGEGSEFTVELPQAMAVLGE</sequence>
<dbReference type="InterPro" id="IPR003660">
    <property type="entry name" value="HAMP_dom"/>
</dbReference>
<dbReference type="SMART" id="SM00388">
    <property type="entry name" value="HisKA"/>
    <property type="match status" value="1"/>
</dbReference>
<feature type="domain" description="HAMP" evidence="13">
    <location>
        <begin position="68"/>
        <end position="121"/>
    </location>
</feature>
<proteinExistence type="predicted"/>
<organism evidence="14 15">
    <name type="scientific">Slackia equolifaciens</name>
    <dbReference type="NCBI Taxonomy" id="498718"/>
    <lineage>
        <taxon>Bacteria</taxon>
        <taxon>Bacillati</taxon>
        <taxon>Actinomycetota</taxon>
        <taxon>Coriobacteriia</taxon>
        <taxon>Eggerthellales</taxon>
        <taxon>Eggerthellaceae</taxon>
        <taxon>Slackia</taxon>
    </lineage>
</organism>
<reference evidence="15" key="1">
    <citation type="submission" date="2018-05" db="EMBL/GenBank/DDBJ databases">
        <title>Genome Sequencing of selected type strains of the family Eggerthellaceae.</title>
        <authorList>
            <person name="Danylec N."/>
            <person name="Stoll D.A."/>
            <person name="Doetsch A."/>
            <person name="Huch M."/>
        </authorList>
    </citation>
    <scope>NUCLEOTIDE SEQUENCE [LARGE SCALE GENOMIC DNA]</scope>
    <source>
        <strain evidence="15">DSM 24851</strain>
    </source>
</reference>
<evidence type="ECO:0000256" key="1">
    <source>
        <dbReference type="ARBA" id="ARBA00000085"/>
    </source>
</evidence>
<keyword evidence="8 11" id="KW-1133">Transmembrane helix</keyword>
<keyword evidence="10 11" id="KW-0472">Membrane</keyword>
<dbReference type="SUPFAM" id="SSF158472">
    <property type="entry name" value="HAMP domain-like"/>
    <property type="match status" value="1"/>
</dbReference>
<evidence type="ECO:0000259" key="13">
    <source>
        <dbReference type="PROSITE" id="PS50885"/>
    </source>
</evidence>
<keyword evidence="15" id="KW-1185">Reference proteome</keyword>
<dbReference type="EMBL" id="QIBX01000026">
    <property type="protein sequence ID" value="RNL37561.1"/>
    <property type="molecule type" value="Genomic_DNA"/>
</dbReference>
<protein>
    <recommendedName>
        <fullName evidence="3">histidine kinase</fullName>
        <ecNumber evidence="3">2.7.13.3</ecNumber>
    </recommendedName>
</protein>
<dbReference type="SMART" id="SM00387">
    <property type="entry name" value="HATPase_c"/>
    <property type="match status" value="1"/>
</dbReference>
<keyword evidence="9" id="KW-0902">Two-component regulatory system</keyword>
<evidence type="ECO:0000256" key="6">
    <source>
        <dbReference type="ARBA" id="ARBA00022692"/>
    </source>
</evidence>
<comment type="caution">
    <text evidence="14">The sequence shown here is derived from an EMBL/GenBank/DDBJ whole genome shotgun (WGS) entry which is preliminary data.</text>
</comment>
<dbReference type="CDD" id="cd06225">
    <property type="entry name" value="HAMP"/>
    <property type="match status" value="1"/>
</dbReference>
<dbReference type="FunFam" id="3.30.565.10:FF:000006">
    <property type="entry name" value="Sensor histidine kinase WalK"/>
    <property type="match status" value="1"/>
</dbReference>
<evidence type="ECO:0000256" key="5">
    <source>
        <dbReference type="ARBA" id="ARBA00022679"/>
    </source>
</evidence>
<dbReference type="PANTHER" id="PTHR45436">
    <property type="entry name" value="SENSOR HISTIDINE KINASE YKOH"/>
    <property type="match status" value="1"/>
</dbReference>
<keyword evidence="7 14" id="KW-0418">Kinase</keyword>